<comment type="caution">
    <text evidence="6">The sequence shown here is derived from an EMBL/GenBank/DDBJ whole genome shotgun (WGS) entry which is preliminary data.</text>
</comment>
<evidence type="ECO:0000256" key="2">
    <source>
        <dbReference type="ARBA" id="ARBA00022630"/>
    </source>
</evidence>
<evidence type="ECO:0000313" key="7">
    <source>
        <dbReference type="Proteomes" id="UP001595378"/>
    </source>
</evidence>
<keyword evidence="7" id="KW-1185">Reference proteome</keyword>
<dbReference type="RefSeq" id="WP_336918830.1">
    <property type="nucleotide sequence ID" value="NZ_JBANRN010000006.1"/>
</dbReference>
<dbReference type="EMBL" id="JBHRSU010000035">
    <property type="protein sequence ID" value="MFC3101731.1"/>
    <property type="molecule type" value="Genomic_DNA"/>
</dbReference>
<dbReference type="NCBIfam" id="TIGR03169">
    <property type="entry name" value="Nterm_to_SelD"/>
    <property type="match status" value="1"/>
</dbReference>
<comment type="cofactor">
    <cofactor evidence="1">
        <name>FAD</name>
        <dbReference type="ChEBI" id="CHEBI:57692"/>
    </cofactor>
</comment>
<dbReference type="InterPro" id="IPR023753">
    <property type="entry name" value="FAD/NAD-binding_dom"/>
</dbReference>
<dbReference type="InterPro" id="IPR051169">
    <property type="entry name" value="NADH-Q_oxidoreductase"/>
</dbReference>
<dbReference type="Proteomes" id="UP001595378">
    <property type="component" value="Unassembled WGS sequence"/>
</dbReference>
<dbReference type="SUPFAM" id="SSF51905">
    <property type="entry name" value="FAD/NAD(P)-binding domain"/>
    <property type="match status" value="2"/>
</dbReference>
<evidence type="ECO:0000256" key="4">
    <source>
        <dbReference type="ARBA" id="ARBA00023002"/>
    </source>
</evidence>
<dbReference type="InterPro" id="IPR017584">
    <property type="entry name" value="Pyridine_nucleo_diS_OxRdtase_N"/>
</dbReference>
<name>A0ABV7EJT7_9SPHN</name>
<keyword evidence="3" id="KW-0274">FAD</keyword>
<dbReference type="Gene3D" id="3.50.50.100">
    <property type="match status" value="1"/>
</dbReference>
<keyword evidence="2" id="KW-0285">Flavoprotein</keyword>
<evidence type="ECO:0000256" key="1">
    <source>
        <dbReference type="ARBA" id="ARBA00001974"/>
    </source>
</evidence>
<feature type="domain" description="FAD/NAD(P)-binding" evidence="5">
    <location>
        <begin position="73"/>
        <end position="297"/>
    </location>
</feature>
<reference evidence="7" key="1">
    <citation type="journal article" date="2019" name="Int. J. Syst. Evol. Microbiol.">
        <title>The Global Catalogue of Microorganisms (GCM) 10K type strain sequencing project: providing services to taxonomists for standard genome sequencing and annotation.</title>
        <authorList>
            <consortium name="The Broad Institute Genomics Platform"/>
            <consortium name="The Broad Institute Genome Sequencing Center for Infectious Disease"/>
            <person name="Wu L."/>
            <person name="Ma J."/>
        </authorList>
    </citation>
    <scope>NUCLEOTIDE SEQUENCE [LARGE SCALE GENOMIC DNA]</scope>
    <source>
        <strain evidence="7">KCTC 52606</strain>
    </source>
</reference>
<dbReference type="InterPro" id="IPR036188">
    <property type="entry name" value="FAD/NAD-bd_sf"/>
</dbReference>
<dbReference type="PANTHER" id="PTHR42913:SF9">
    <property type="entry name" value="SLR1591 PROTEIN"/>
    <property type="match status" value="1"/>
</dbReference>
<dbReference type="PANTHER" id="PTHR42913">
    <property type="entry name" value="APOPTOSIS-INDUCING FACTOR 1"/>
    <property type="match status" value="1"/>
</dbReference>
<sequence length="374" mass="38850">MSPPLILAGGGHAHLSVLEDWAANPLPGMGRVLITPSRYTAYSGMLPGWMAGFYRTDDLLIDLEPLARAACAKLRIDRVTGLDADARRVHLASGAAVDFALLSLATGGEADVDALVPLGSRLLPVRPVAGFLERWPALANAAKRGEIGSLAVVGGGAAGVEIVLAAQAALHGNGMAISLVTPPGGFLTGHNPRVRALAKAELARRGIALHLASATGMAGGLALSDGTNLSVDRAIAATGSRAPAWLAQSGLALTPQGFVAVGPDMRSLSHKAIFAAGDIAQRTDRALPRSGVHAVKAGPVLAANLRAALTGAPDASYAPRRHTLYLLATGNRRAIGSWGPLAFSGRAAWWLKDWIDRRFVGRYRGAQSERRDPN</sequence>
<protein>
    <submittedName>
        <fullName evidence="6">FAD-dependent oxidoreductase</fullName>
    </submittedName>
</protein>
<evidence type="ECO:0000259" key="5">
    <source>
        <dbReference type="Pfam" id="PF07992"/>
    </source>
</evidence>
<organism evidence="6 7">
    <name type="scientific">Alteraurantiacibacter lauratis</name>
    <dbReference type="NCBI Taxonomy" id="2054627"/>
    <lineage>
        <taxon>Bacteria</taxon>
        <taxon>Pseudomonadati</taxon>
        <taxon>Pseudomonadota</taxon>
        <taxon>Alphaproteobacteria</taxon>
        <taxon>Sphingomonadales</taxon>
        <taxon>Erythrobacteraceae</taxon>
        <taxon>Alteraurantiacibacter</taxon>
    </lineage>
</organism>
<proteinExistence type="predicted"/>
<dbReference type="Pfam" id="PF07992">
    <property type="entry name" value="Pyr_redox_2"/>
    <property type="match status" value="1"/>
</dbReference>
<accession>A0ABV7EJT7</accession>
<evidence type="ECO:0000256" key="3">
    <source>
        <dbReference type="ARBA" id="ARBA00022827"/>
    </source>
</evidence>
<evidence type="ECO:0000313" key="6">
    <source>
        <dbReference type="EMBL" id="MFC3101731.1"/>
    </source>
</evidence>
<keyword evidence="4" id="KW-0560">Oxidoreductase</keyword>
<gene>
    <name evidence="6" type="ORF">ACFODK_12605</name>
</gene>